<dbReference type="SUPFAM" id="SSF52518">
    <property type="entry name" value="Thiamin diphosphate-binding fold (THDP-binding)"/>
    <property type="match status" value="1"/>
</dbReference>
<feature type="compositionally biased region" description="Polar residues" evidence="3">
    <location>
        <begin position="149"/>
        <end position="159"/>
    </location>
</feature>
<dbReference type="Gene3D" id="3.40.50.970">
    <property type="match status" value="1"/>
</dbReference>
<feature type="compositionally biased region" description="Basic and acidic residues" evidence="3">
    <location>
        <begin position="160"/>
        <end position="192"/>
    </location>
</feature>
<evidence type="ECO:0000259" key="4">
    <source>
        <dbReference type="Pfam" id="PF00676"/>
    </source>
</evidence>
<dbReference type="Proteomes" id="UP000789342">
    <property type="component" value="Unassembled WGS sequence"/>
</dbReference>
<evidence type="ECO:0000256" key="2">
    <source>
        <dbReference type="RuleBase" id="RU365014"/>
    </source>
</evidence>
<dbReference type="EC" id="1.2.4.4" evidence="2"/>
<dbReference type="Pfam" id="PF00676">
    <property type="entry name" value="E1_dh"/>
    <property type="match status" value="1"/>
</dbReference>
<feature type="domain" description="Dehydrogenase E1 component" evidence="4">
    <location>
        <begin position="355"/>
        <end position="547"/>
    </location>
</feature>
<evidence type="ECO:0000313" key="5">
    <source>
        <dbReference type="EMBL" id="CAG8735513.1"/>
    </source>
</evidence>
<evidence type="ECO:0000256" key="1">
    <source>
        <dbReference type="ARBA" id="ARBA00023002"/>
    </source>
</evidence>
<comment type="catalytic activity">
    <reaction evidence="2">
        <text>N(6)-[(R)-lipoyl]-L-lysyl-[protein] + 3-methyl-2-oxobutanoate + H(+) = N(6)-[(R)-S(8)-2-methylpropanoyldihydrolipoyl]-L-lysyl-[protein] + CO2</text>
        <dbReference type="Rhea" id="RHEA:13457"/>
        <dbReference type="Rhea" id="RHEA-COMP:10474"/>
        <dbReference type="Rhea" id="RHEA-COMP:10497"/>
        <dbReference type="ChEBI" id="CHEBI:11851"/>
        <dbReference type="ChEBI" id="CHEBI:15378"/>
        <dbReference type="ChEBI" id="CHEBI:16526"/>
        <dbReference type="ChEBI" id="CHEBI:83099"/>
        <dbReference type="ChEBI" id="CHEBI:83142"/>
        <dbReference type="EC" id="1.2.4.4"/>
    </reaction>
</comment>
<dbReference type="GO" id="GO:0009083">
    <property type="term" value="P:branched-chain amino acid catabolic process"/>
    <property type="evidence" value="ECO:0007669"/>
    <property type="project" value="TreeGrafter"/>
</dbReference>
<keyword evidence="2" id="KW-0786">Thiamine pyrophosphate</keyword>
<evidence type="ECO:0000256" key="3">
    <source>
        <dbReference type="SAM" id="MobiDB-lite"/>
    </source>
</evidence>
<proteinExistence type="inferred from homology"/>
<keyword evidence="6" id="KW-1185">Reference proteome</keyword>
<dbReference type="GO" id="GO:0003863">
    <property type="term" value="F:branched-chain 2-oxo acid dehydrogenase activity"/>
    <property type="evidence" value="ECO:0007669"/>
    <property type="project" value="UniProtKB-EC"/>
</dbReference>
<feature type="compositionally biased region" description="Basic residues" evidence="3">
    <location>
        <begin position="122"/>
        <end position="132"/>
    </location>
</feature>
<comment type="cofactor">
    <cofactor evidence="2">
        <name>thiamine diphosphate</name>
        <dbReference type="ChEBI" id="CHEBI:58937"/>
    </cofactor>
</comment>
<sequence>MFSYMLGIKDLPLSASFFSAVDIDHVLRKEVTTNCKTLSYDAKIDDGTRMTIHDILKNTISLGTEDSPDTSENNKQLREPLGISSEFLTPYQSPDNNNLLIIQCFSEEDKVRSSIIKLYRKSSRNDHKKTKSARQSVKNDSSKNDHKQTSLSNDEQNNSSDDREQDNLSDDREKNDQRDDREKNDQGDDREQNNTSSDDCPIKELNRLNAQKKSDILKDDSTKIKSSDDGYLVEFVKKSSKKSGKPKSKRSLLNKYQDILSVFRRNFRSQRTFFSSKNLLALQATQRLLQVSAEKDKDEQTSFPGAKESYFTNKIQFIQNIDPIPTYRVMDRQGKVLDPSQEPQVSKEFAVKIYKDMVTLNIMDLILYEAQRQGRISFYMTNYGEEAYIGSAAGLDSQDMIFGQYREAGVLLYRGFTLDEFMNQCYSNEKDLGKGRQMPVHYGSKKLNFQTISSPLATQIPQASGAAYALKRANIKSCVMCYFGEGAASEGDFHAALNMAATMKCPVIFFCRNNGFAISTPALEQYKGDGIASRGIGYGIDTIRVDG</sequence>
<dbReference type="CDD" id="cd02000">
    <property type="entry name" value="TPP_E1_PDC_ADC_BCADC"/>
    <property type="match status" value="1"/>
</dbReference>
<comment type="function">
    <text evidence="2">The branched-chain alpha-keto dehydrogenase complex catalyzes the overall conversion of alpha-keto acids to acyl-CoA and CO(2). It contains multiple copies of three enzymatic components: branched-chain alpha-keto acid decarboxylase (E1), lipoamide acyltransferase (E2) and lipoamide dehydrogenase (E3).</text>
</comment>
<dbReference type="AlphaFoldDB" id="A0A9N9NJD5"/>
<accession>A0A9N9NJD5</accession>
<dbReference type="PANTHER" id="PTHR43380">
    <property type="entry name" value="2-OXOISOVALERATE DEHYDROGENASE SUBUNIT ALPHA, MITOCHONDRIAL"/>
    <property type="match status" value="1"/>
</dbReference>
<reference evidence="5" key="1">
    <citation type="submission" date="2021-06" db="EMBL/GenBank/DDBJ databases">
        <authorList>
            <person name="Kallberg Y."/>
            <person name="Tangrot J."/>
            <person name="Rosling A."/>
        </authorList>
    </citation>
    <scope>NUCLEOTIDE SEQUENCE</scope>
    <source>
        <strain evidence="5">CL551</strain>
    </source>
</reference>
<dbReference type="InterPro" id="IPR029061">
    <property type="entry name" value="THDP-binding"/>
</dbReference>
<comment type="caution">
    <text evidence="5">The sequence shown here is derived from an EMBL/GenBank/DDBJ whole genome shotgun (WGS) entry which is preliminary data.</text>
</comment>
<gene>
    <name evidence="5" type="ORF">AMORRO_LOCUS14342</name>
</gene>
<comment type="similarity">
    <text evidence="2">Belongs to the BCKDHA family.</text>
</comment>
<feature type="non-terminal residue" evidence="5">
    <location>
        <position position="1"/>
    </location>
</feature>
<name>A0A9N9NJD5_9GLOM</name>
<dbReference type="OrthoDB" id="3845at2759"/>
<organism evidence="5 6">
    <name type="scientific">Acaulospora morrowiae</name>
    <dbReference type="NCBI Taxonomy" id="94023"/>
    <lineage>
        <taxon>Eukaryota</taxon>
        <taxon>Fungi</taxon>
        <taxon>Fungi incertae sedis</taxon>
        <taxon>Mucoromycota</taxon>
        <taxon>Glomeromycotina</taxon>
        <taxon>Glomeromycetes</taxon>
        <taxon>Diversisporales</taxon>
        <taxon>Acaulosporaceae</taxon>
        <taxon>Acaulospora</taxon>
    </lineage>
</organism>
<dbReference type="PANTHER" id="PTHR43380:SF1">
    <property type="entry name" value="2-OXOISOVALERATE DEHYDROGENASE SUBUNIT ALPHA, MITOCHONDRIAL"/>
    <property type="match status" value="1"/>
</dbReference>
<feature type="region of interest" description="Disordered" evidence="3">
    <location>
        <begin position="122"/>
        <end position="207"/>
    </location>
</feature>
<protein>
    <recommendedName>
        <fullName evidence="2">2-oxoisovalerate dehydrogenase subunit alpha</fullName>
        <ecNumber evidence="2">1.2.4.4</ecNumber>
    </recommendedName>
    <alternativeName>
        <fullName evidence="2">Branched-chain alpha-keto acid dehydrogenase E1 component alpha chain</fullName>
    </alternativeName>
</protein>
<keyword evidence="1 2" id="KW-0560">Oxidoreductase</keyword>
<dbReference type="EMBL" id="CAJVPV010028038">
    <property type="protein sequence ID" value="CAG8735513.1"/>
    <property type="molecule type" value="Genomic_DNA"/>
</dbReference>
<feature type="non-terminal residue" evidence="5">
    <location>
        <position position="547"/>
    </location>
</feature>
<evidence type="ECO:0000313" key="6">
    <source>
        <dbReference type="Proteomes" id="UP000789342"/>
    </source>
</evidence>
<dbReference type="InterPro" id="IPR001017">
    <property type="entry name" value="DH_E1"/>
</dbReference>
<dbReference type="InterPro" id="IPR050771">
    <property type="entry name" value="Alpha-ketoacid_DH_E1_comp"/>
</dbReference>